<comment type="catalytic activity">
    <reaction evidence="1">
        <text>a uridine in RNA = a pseudouridine in RNA</text>
        <dbReference type="Rhea" id="RHEA:48348"/>
        <dbReference type="Rhea" id="RHEA-COMP:12068"/>
        <dbReference type="Rhea" id="RHEA-COMP:12069"/>
        <dbReference type="ChEBI" id="CHEBI:65314"/>
        <dbReference type="ChEBI" id="CHEBI:65315"/>
    </reaction>
</comment>
<evidence type="ECO:0000259" key="4">
    <source>
        <dbReference type="Pfam" id="PF00849"/>
    </source>
</evidence>
<dbReference type="InterPro" id="IPR006224">
    <property type="entry name" value="PsdUridine_synth_RluA-like_CS"/>
</dbReference>
<evidence type="ECO:0000313" key="6">
    <source>
        <dbReference type="Proteomes" id="UP000471120"/>
    </source>
</evidence>
<accession>A0A6P2CFJ3</accession>
<dbReference type="GO" id="GO:0000455">
    <property type="term" value="P:enzyme-directed rRNA pseudouridine synthesis"/>
    <property type="evidence" value="ECO:0007669"/>
    <property type="project" value="TreeGrafter"/>
</dbReference>
<comment type="caution">
    <text evidence="5">The sequence shown here is derived from an EMBL/GenBank/DDBJ whole genome shotgun (WGS) entry which is preliminary data.</text>
</comment>
<protein>
    <recommendedName>
        <fullName evidence="2">RNA pseudouridylate synthase</fullName>
    </recommendedName>
    <alternativeName>
        <fullName evidence="3">RNA-uridine isomerase</fullName>
    </alternativeName>
</protein>
<dbReference type="Gene3D" id="3.30.2350.10">
    <property type="entry name" value="Pseudouridine synthase"/>
    <property type="match status" value="1"/>
</dbReference>
<dbReference type="GO" id="GO:0009982">
    <property type="term" value="F:pseudouridine synthase activity"/>
    <property type="evidence" value="ECO:0007669"/>
    <property type="project" value="InterPro"/>
</dbReference>
<evidence type="ECO:0000313" key="5">
    <source>
        <dbReference type="EMBL" id="TXG91213.1"/>
    </source>
</evidence>
<dbReference type="PANTHER" id="PTHR21600:SF84">
    <property type="entry name" value="PSEUDOURIDINE SYNTHASE RSUA_RLUA-LIKE DOMAIN-CONTAINING PROTEIN"/>
    <property type="match status" value="1"/>
</dbReference>
<gene>
    <name evidence="5" type="ORF">DW322_14545</name>
</gene>
<dbReference type="AlphaFoldDB" id="A0A6P2CFJ3"/>
<dbReference type="PROSITE" id="PS01129">
    <property type="entry name" value="PSI_RLU"/>
    <property type="match status" value="1"/>
</dbReference>
<dbReference type="EMBL" id="QRCM01000001">
    <property type="protein sequence ID" value="TXG91213.1"/>
    <property type="molecule type" value="Genomic_DNA"/>
</dbReference>
<reference evidence="5 6" key="1">
    <citation type="submission" date="2018-07" db="EMBL/GenBank/DDBJ databases">
        <title>Genome sequence of Rhodococcus rhodnii ATCC 35071 from Rhodnius prolixus.</title>
        <authorList>
            <person name="Patel V."/>
            <person name="Vogel K.J."/>
        </authorList>
    </citation>
    <scope>NUCLEOTIDE SEQUENCE [LARGE SCALE GENOMIC DNA]</scope>
    <source>
        <strain evidence="5 6">ATCC 35071</strain>
    </source>
</reference>
<dbReference type="SUPFAM" id="SSF55120">
    <property type="entry name" value="Pseudouridine synthase"/>
    <property type="match status" value="1"/>
</dbReference>
<dbReference type="InterPro" id="IPR006145">
    <property type="entry name" value="PsdUridine_synth_RsuA/RluA"/>
</dbReference>
<evidence type="ECO:0000256" key="2">
    <source>
        <dbReference type="ARBA" id="ARBA00031870"/>
    </source>
</evidence>
<evidence type="ECO:0000256" key="3">
    <source>
        <dbReference type="ARBA" id="ARBA00033164"/>
    </source>
</evidence>
<dbReference type="RefSeq" id="WP_010836296.1">
    <property type="nucleotide sequence ID" value="NZ_QRCM01000001.1"/>
</dbReference>
<dbReference type="Proteomes" id="UP000471120">
    <property type="component" value="Unassembled WGS sequence"/>
</dbReference>
<feature type="domain" description="Pseudouridine synthase RsuA/RluA-like" evidence="4">
    <location>
        <begin position="94"/>
        <end position="239"/>
    </location>
</feature>
<proteinExistence type="predicted"/>
<dbReference type="PANTHER" id="PTHR21600">
    <property type="entry name" value="MITOCHONDRIAL RNA PSEUDOURIDINE SYNTHASE"/>
    <property type="match status" value="1"/>
</dbReference>
<dbReference type="GO" id="GO:0140098">
    <property type="term" value="F:catalytic activity, acting on RNA"/>
    <property type="evidence" value="ECO:0007669"/>
    <property type="project" value="UniProtKB-ARBA"/>
</dbReference>
<dbReference type="InterPro" id="IPR020103">
    <property type="entry name" value="PsdUridine_synth_cat_dom_sf"/>
</dbReference>
<dbReference type="GO" id="GO:0003723">
    <property type="term" value="F:RNA binding"/>
    <property type="evidence" value="ECO:0007669"/>
    <property type="project" value="InterPro"/>
</dbReference>
<sequence length="315" mass="35013">MPAPLPVRDGLGPDRLRMPAGSAGLTVARFLEGAAPDEDWDRRIAAGDVVDEHGRVVGPGTTCMPTRFVYFYREPPPEVPVPFALDVLHRDDRLVVVDKPHFLATIPRGRHVRETALVRLRRDLDLPELIPAHRLDRMTAGVLVFVIRRADRRAYQELFATGAVANEYRAVAGTRAGLEFPARVRTRIDKEHGVMTATQRDGEPNSDTTIDLIGARAGLGSYRLVPRTGRTHQLRLHMLSLGLPILGDDFYPQFRSRDPHDFAEPLQLLARRLTFTDPVTGEPHAFVSRRTLARDPLAEPVRCGRATPACDNGPS</sequence>
<organism evidence="5 6">
    <name type="scientific">Rhodococcus rhodnii</name>
    <dbReference type="NCBI Taxonomy" id="38312"/>
    <lineage>
        <taxon>Bacteria</taxon>
        <taxon>Bacillati</taxon>
        <taxon>Actinomycetota</taxon>
        <taxon>Actinomycetes</taxon>
        <taxon>Mycobacteriales</taxon>
        <taxon>Nocardiaceae</taxon>
        <taxon>Rhodococcus</taxon>
    </lineage>
</organism>
<evidence type="ECO:0000256" key="1">
    <source>
        <dbReference type="ARBA" id="ARBA00000073"/>
    </source>
</evidence>
<dbReference type="Pfam" id="PF00849">
    <property type="entry name" value="PseudoU_synth_2"/>
    <property type="match status" value="1"/>
</dbReference>
<name>A0A6P2CFJ3_9NOCA</name>
<dbReference type="InterPro" id="IPR050188">
    <property type="entry name" value="RluA_PseudoU_synthase"/>
</dbReference>